<sequence length="314" mass="35453">MRKINHIKSLLILLLFFTTQVGRIEAQQDPLYTQYMFNTLAFNPAYAGSRGMTSIMALSRHQWVGFEGAPSTQTLTGHMPLGKSIGLGLSIIHDQLSPASQTGFYVDYAYRIKISEKSKLSFGLKGGFNHFQLDVTQLLQASPNDPSLSNIGSTSKYLPNFGFGLYLYSNRYFLGISAPKLLENKLVNGDVQILGQSGSEIRHYFLTGGYVFNISEEVKFKPTILARLTQAAPVSLDANINFLFKEKLWVGAMYRMSDSFGGILQYQITEQLKVGYAYDMINNELRNYNNGTHEIMISYELNFTNEKVQNPRYF</sequence>
<protein>
    <submittedName>
        <fullName evidence="2">Type IX secretion system membrane protein PorP/SprF</fullName>
    </submittedName>
</protein>
<evidence type="ECO:0000313" key="3">
    <source>
        <dbReference type="Proteomes" id="UP000708576"/>
    </source>
</evidence>
<feature type="signal peptide" evidence="1">
    <location>
        <begin position="1"/>
        <end position="23"/>
    </location>
</feature>
<proteinExistence type="predicted"/>
<evidence type="ECO:0000256" key="1">
    <source>
        <dbReference type="SAM" id="SignalP"/>
    </source>
</evidence>
<gene>
    <name evidence="2" type="ORF">KEM10_06735</name>
</gene>
<dbReference type="InterPro" id="IPR019861">
    <property type="entry name" value="PorP/SprF_Bacteroidetes"/>
</dbReference>
<keyword evidence="3" id="KW-1185">Reference proteome</keyword>
<dbReference type="RefSeq" id="WP_212215135.1">
    <property type="nucleotide sequence ID" value="NZ_JAGUCO010000003.1"/>
</dbReference>
<comment type="caution">
    <text evidence="2">The sequence shown here is derived from an EMBL/GenBank/DDBJ whole genome shotgun (WGS) entry which is preliminary data.</text>
</comment>
<dbReference type="EMBL" id="JAGUCO010000003">
    <property type="protein sequence ID" value="MBS2097972.1"/>
    <property type="molecule type" value="Genomic_DNA"/>
</dbReference>
<keyword evidence="1" id="KW-0732">Signal</keyword>
<dbReference type="Pfam" id="PF11751">
    <property type="entry name" value="PorP_SprF"/>
    <property type="match status" value="1"/>
</dbReference>
<evidence type="ECO:0000313" key="2">
    <source>
        <dbReference type="EMBL" id="MBS2097972.1"/>
    </source>
</evidence>
<accession>A0ABS5JSY3</accession>
<feature type="chain" id="PRO_5046739193" evidence="1">
    <location>
        <begin position="24"/>
        <end position="314"/>
    </location>
</feature>
<dbReference type="NCBIfam" id="TIGR03519">
    <property type="entry name" value="T9SS_PorP_fam"/>
    <property type="match status" value="1"/>
</dbReference>
<organism evidence="2 3">
    <name type="scientific">Carboxylicivirga linearis</name>
    <dbReference type="NCBI Taxonomy" id="1628157"/>
    <lineage>
        <taxon>Bacteria</taxon>
        <taxon>Pseudomonadati</taxon>
        <taxon>Bacteroidota</taxon>
        <taxon>Bacteroidia</taxon>
        <taxon>Marinilabiliales</taxon>
        <taxon>Marinilabiliaceae</taxon>
        <taxon>Carboxylicivirga</taxon>
    </lineage>
</organism>
<dbReference type="Proteomes" id="UP000708576">
    <property type="component" value="Unassembled WGS sequence"/>
</dbReference>
<name>A0ABS5JSY3_9BACT</name>
<reference evidence="2 3" key="1">
    <citation type="journal article" date="2015" name="Int. J. Syst. Evol. Microbiol.">
        <title>Carboxylicivirga linearis sp. nov., isolated from a sea cucumber culture pond.</title>
        <authorList>
            <person name="Wang F.Q."/>
            <person name="Zhou Y.X."/>
            <person name="Lin X.Z."/>
            <person name="Chen G.J."/>
            <person name="Du Z.J."/>
        </authorList>
    </citation>
    <scope>NUCLEOTIDE SEQUENCE [LARGE SCALE GENOMIC DNA]</scope>
    <source>
        <strain evidence="2 3">FB218</strain>
    </source>
</reference>